<name>A0ABD5P8E1_9EURY</name>
<keyword evidence="3" id="KW-1185">Reference proteome</keyword>
<comment type="caution">
    <text evidence="2">The sequence shown here is derived from an EMBL/GenBank/DDBJ whole genome shotgun (WGS) entry which is preliminary data.</text>
</comment>
<sequence>MEEKPECHTTSTAPAQGRQERESWVSQSVDETADGSRLVIADLTTDDAWISMDADACPTVAEEV</sequence>
<evidence type="ECO:0000313" key="2">
    <source>
        <dbReference type="EMBL" id="MFC4357137.1"/>
    </source>
</evidence>
<feature type="region of interest" description="Disordered" evidence="1">
    <location>
        <begin position="1"/>
        <end position="30"/>
    </location>
</feature>
<evidence type="ECO:0000313" key="3">
    <source>
        <dbReference type="Proteomes" id="UP001595921"/>
    </source>
</evidence>
<gene>
    <name evidence="2" type="ORF">ACFO0N_04135</name>
</gene>
<proteinExistence type="predicted"/>
<dbReference type="InterPro" id="IPR055978">
    <property type="entry name" value="DUF7556"/>
</dbReference>
<reference evidence="2 3" key="1">
    <citation type="journal article" date="2019" name="Int. J. Syst. Evol. Microbiol.">
        <title>The Global Catalogue of Microorganisms (GCM) 10K type strain sequencing project: providing services to taxonomists for standard genome sequencing and annotation.</title>
        <authorList>
            <consortium name="The Broad Institute Genomics Platform"/>
            <consortium name="The Broad Institute Genome Sequencing Center for Infectious Disease"/>
            <person name="Wu L."/>
            <person name="Ma J."/>
        </authorList>
    </citation>
    <scope>NUCLEOTIDE SEQUENCE [LARGE SCALE GENOMIC DNA]</scope>
    <source>
        <strain evidence="2 3">CGMCC 1.12553</strain>
    </source>
</reference>
<accession>A0ABD5P8E1</accession>
<dbReference type="Proteomes" id="UP001595921">
    <property type="component" value="Unassembled WGS sequence"/>
</dbReference>
<protein>
    <submittedName>
        <fullName evidence="2">Uncharacterized protein</fullName>
    </submittedName>
</protein>
<dbReference type="EMBL" id="JBHSDS010000003">
    <property type="protein sequence ID" value="MFC4357137.1"/>
    <property type="molecule type" value="Genomic_DNA"/>
</dbReference>
<dbReference type="Pfam" id="PF24433">
    <property type="entry name" value="DUF7556"/>
    <property type="match status" value="1"/>
</dbReference>
<evidence type="ECO:0000256" key="1">
    <source>
        <dbReference type="SAM" id="MobiDB-lite"/>
    </source>
</evidence>
<dbReference type="AlphaFoldDB" id="A0ABD5P8E1"/>
<organism evidence="2 3">
    <name type="scientific">Halobium salinum</name>
    <dbReference type="NCBI Taxonomy" id="1364940"/>
    <lineage>
        <taxon>Archaea</taxon>
        <taxon>Methanobacteriati</taxon>
        <taxon>Methanobacteriota</taxon>
        <taxon>Stenosarchaea group</taxon>
        <taxon>Halobacteria</taxon>
        <taxon>Halobacteriales</taxon>
        <taxon>Haloferacaceae</taxon>
        <taxon>Halobium</taxon>
    </lineage>
</organism>
<dbReference type="RefSeq" id="WP_267622562.1">
    <property type="nucleotide sequence ID" value="NZ_JAODIW010000006.1"/>
</dbReference>